<evidence type="ECO:0000313" key="1">
    <source>
        <dbReference type="EMBL" id="CBK96848.1"/>
    </source>
</evidence>
<dbReference type="AlphaFoldDB" id="D4JUS9"/>
<proteinExistence type="predicted"/>
<organism evidence="1 2">
    <name type="scientific">[Eubacterium] siraeum 70/3</name>
    <dbReference type="NCBI Taxonomy" id="657319"/>
    <lineage>
        <taxon>Bacteria</taxon>
        <taxon>Bacillati</taxon>
        <taxon>Bacillota</taxon>
        <taxon>Clostridia</taxon>
        <taxon>Eubacteriales</taxon>
        <taxon>Oscillospiraceae</taxon>
        <taxon>Oscillospiraceae incertae sedis</taxon>
    </lineage>
</organism>
<evidence type="ECO:0000313" key="2">
    <source>
        <dbReference type="Proteomes" id="UP000008803"/>
    </source>
</evidence>
<reference evidence="1 2" key="2">
    <citation type="submission" date="2010-03" db="EMBL/GenBank/DDBJ databases">
        <authorList>
            <person name="Pajon A."/>
        </authorList>
    </citation>
    <scope>NUCLEOTIDE SEQUENCE [LARGE SCALE GENOMIC DNA]</scope>
    <source>
        <strain evidence="1 2">70/3</strain>
    </source>
</reference>
<protein>
    <submittedName>
        <fullName evidence="1">Uncharacterized protein</fullName>
    </submittedName>
</protein>
<dbReference type="HOGENOM" id="CLU_3098965_0_0_9"/>
<accession>D4JUS9</accession>
<sequence length="51" mass="5748">MPLTFSVKPDSIYRIWFGFAEYSGDEITPPEITPIVRKGFTVIEWGGAVLD</sequence>
<dbReference type="BioCyc" id="ESIR657319:G136K-1497-MONOMER"/>
<gene>
    <name evidence="1" type="ORF">EUS_17680</name>
</gene>
<dbReference type="PATRIC" id="fig|657319.3.peg.2078"/>
<name>D4JUS9_9FIRM</name>
<reference evidence="1 2" key="1">
    <citation type="submission" date="2010-03" db="EMBL/GenBank/DDBJ databases">
        <title>The genome sequence of Eubacterium siraeum 70/3.</title>
        <authorList>
            <consortium name="metaHIT consortium -- http://www.metahit.eu/"/>
            <person name="Pajon A."/>
            <person name="Turner K."/>
            <person name="Parkhill J."/>
            <person name="Duncan S."/>
            <person name="Flint H."/>
        </authorList>
    </citation>
    <scope>NUCLEOTIDE SEQUENCE [LARGE SCALE GENOMIC DNA]</scope>
    <source>
        <strain evidence="1 2">70/3</strain>
    </source>
</reference>
<dbReference type="Proteomes" id="UP000008803">
    <property type="component" value="Chromosome"/>
</dbReference>
<dbReference type="KEGG" id="esu:EUS_17680"/>
<dbReference type="EMBL" id="FP929044">
    <property type="protein sequence ID" value="CBK96848.1"/>
    <property type="molecule type" value="Genomic_DNA"/>
</dbReference>